<dbReference type="GO" id="GO:0005524">
    <property type="term" value="F:ATP binding"/>
    <property type="evidence" value="ECO:0007669"/>
    <property type="project" value="UniProtKB-KW"/>
</dbReference>
<dbReference type="GO" id="GO:0031048">
    <property type="term" value="P:regulatory ncRNA-mediated heterochromatin formation"/>
    <property type="evidence" value="ECO:0007669"/>
    <property type="project" value="TreeGrafter"/>
</dbReference>
<evidence type="ECO:0000256" key="9">
    <source>
        <dbReference type="ARBA" id="ARBA00022833"/>
    </source>
</evidence>
<keyword evidence="6" id="KW-0863">Zinc-finger</keyword>
<dbReference type="Pfam" id="PF25396">
    <property type="entry name" value="ZNFX1"/>
    <property type="match status" value="1"/>
</dbReference>
<name>E4Y6T3_OIKDI</name>
<evidence type="ECO:0000256" key="11">
    <source>
        <dbReference type="ARBA" id="ARBA00022859"/>
    </source>
</evidence>
<protein>
    <recommendedName>
        <fullName evidence="14">RZ-type domain-containing protein</fullName>
    </recommendedName>
</protein>
<evidence type="ECO:0000256" key="7">
    <source>
        <dbReference type="ARBA" id="ARBA00022801"/>
    </source>
</evidence>
<dbReference type="InterPro" id="IPR045055">
    <property type="entry name" value="DNA2/NAM7-like"/>
</dbReference>
<dbReference type="SUPFAM" id="SSF52540">
    <property type="entry name" value="P-loop containing nucleoside triphosphate hydrolases"/>
    <property type="match status" value="1"/>
</dbReference>
<evidence type="ECO:0000256" key="8">
    <source>
        <dbReference type="ARBA" id="ARBA00022806"/>
    </source>
</evidence>
<dbReference type="Pfam" id="PF13086">
    <property type="entry name" value="AAA_11"/>
    <property type="match status" value="1"/>
</dbReference>
<feature type="domain" description="RZ-type" evidence="14">
    <location>
        <begin position="1930"/>
        <end position="2008"/>
    </location>
</feature>
<evidence type="ECO:0000256" key="2">
    <source>
        <dbReference type="ARBA" id="ARBA00022490"/>
    </source>
</evidence>
<dbReference type="Proteomes" id="UP000011014">
    <property type="component" value="Unassembled WGS sequence"/>
</dbReference>
<evidence type="ECO:0000259" key="14">
    <source>
        <dbReference type="PROSITE" id="PS51981"/>
    </source>
</evidence>
<dbReference type="InterPro" id="IPR047187">
    <property type="entry name" value="SF1_C_Upf1"/>
</dbReference>
<dbReference type="FunFam" id="3.40.50.300:FF:000326">
    <property type="entry name" value="P-loop containing nucleoside triphosphate hydrolase"/>
    <property type="match status" value="1"/>
</dbReference>
<dbReference type="GO" id="GO:0031380">
    <property type="term" value="C:nuclear RNA-directed RNA polymerase complex"/>
    <property type="evidence" value="ECO:0007669"/>
    <property type="project" value="TreeGrafter"/>
</dbReference>
<keyword evidence="8" id="KW-0347">Helicase</keyword>
<dbReference type="InterPro" id="IPR041679">
    <property type="entry name" value="DNA2/NAM7-like_C"/>
</dbReference>
<keyword evidence="10" id="KW-0067">ATP-binding</keyword>
<dbReference type="InterPro" id="IPR027417">
    <property type="entry name" value="P-loop_NTPase"/>
</dbReference>
<sequence length="2021" mass="231839">MTDVGLKNLTAEIIPILDICSNYIEFFYLKNAADIDWVEMLCNSISSYRFRKINPAFEMKASSILARQDEIKEENQANENDPDHIKKKDIYPTVQDLKMKSEDIDTDSLALIVNGPYPSIQEYAKRLFILTREDFMRPLRDGIRSFMKNKITEESTLYKLANRHEKRKMLQRITDVLVYEAEPLGASKSKKNNNGSNFKLKFTSKRKINWDRAKCLMHGSLLVLTCDNFVKDENLVIGVVAGLDNVKKGILEITIMKGNIYPATKYDMIESRAFFLPVKNVLERLQADDFNRIPFQNILVTGDGVRLDRVPGQPEYLLDHDDNVIYKMDALFREKPENSNAYVKDGTWNAETDMIVKDHQLQAIKAALQGSISIIQGPPGTGKTFIAKRVMQVLLDNADHWYGQLKTPILLICYTNHALDQFIEGILDFEESIVRYGGNSKNERVAEYSIREQRMKQYRSNPNRSLYRQSKIAEEAVAAVQDKRFAFEEAFERAFTDVVCPEKLYNAGSITVDQYEFILNELKAKLDDKTFKYLEQPIDEDPKSNALNLIKKKALFAHEKSVRDEIIRQIFTQPCMKRHKQSEYDKWMNANNTNNNFKRENKKKEKGGKDAEKAFYEKFNEKYLKLADKWIRQIRSHEKFMIENAYENYDRKKKSEQLWNEVLREPNNLENRIFWYGSVVEKYQNKMEDKLRESDDDLKNAAEVLANVRILQDTDVCKRFRIVAMTTTIATKNFRLIQNLGCKIIMAEEAAELPESHLVACLTEHTQQMILIGDHQQLRPKVNCYELERKCNLDISLFERLIKNQFQFVRLGEQHRMQPDISAFMSTCFYENLKDHESTLDRESDIVNYLGHQGRVQFINYGTIEEKNPDFYEATDDESTSKSNKMEAEYVFLIAQHLIKSGYKAENITILTFYIGQFFLIREKVRNQLPKDSRPDVQTVDNYQGQENQVIILSTVRSNEDFKGGFAVIKNRACVALSRARSALIVVGNLEMLRHAGNYDNVWTQVMRKAEEEKVMSEGLRLECPWHPAYKVLIPYVKEQEFNYAIKEAFPCGGCKIPCSTLFECGHQCPKTCHDPEEHSYYNDIHNTYQCKEKCERACTKCGGRSCVDKCFVECKPCEMKVTKTLPCGHWKKDVACNVPAQDVRCETKCKKELSCGHECKLKCWQECDSGACTKPVEKLLPCEHKSTIPCNMRPEDFDCKKKCTKKYERCEHPCLQKCFESCDHTLCTASVTIQRSCQHFITVPCNGDYKETDCKEIVSLKLDCLHSKDVECFKKDEFFECEKEIIKKLPCGHINLAKCSIEPEDIFCSEKIEKILSCGHTRSAECGKTDEELVKECRQSCKKNLPCDHPCKGKCNQKCDPKKCKEPVQTKCKDCDGFVTVECVSKKIIKKCANECKIRLDCGHQCPKFCHHGEAFDHTKLKCKKRCEKECDKCGKRTCKKLCFEKCQPCETKNVTRLLKCGHEGTGICSEDPICEKQCKKILKCGHQCEESCWKPCTKICTKKCTRLLNCGHQCTNKCFESCDGAAPISFNNCLRPCAEVLECGHDCAGNCRECFGSLFHKPCQKICDQTKVCGHICKDKCHKECPPCEEKCTRRCPHSTCDHLCFEMCTPCTEPCPEPGCRKLCSSDCDHTLAEPERCKATRSCGHQCELIEHDRSFNSFLHKPSQCAKCYPAINKRFFSIYTMEEKYDVDDLYVYLPDCQHRIEVEGLDGWVKSAAEENEFKAIVCPKCKARMASRRYTKIFNNWNQRYERIKEEYRKADKNKKNELTNAINSLTHHFSDGSLSRRSVGARSAKKKFEVLAKAQFNVMVRESLSMISEGLKKVIDPQKIFFRQIDVISSLTSDVQFSPGSIADSKDILLKLNLFASWSKTMDKIGYRFSRMLTGNADKQLESLDALSNGILFIKLEPIHQNIVEQSEKIIGAFSIVTSEEVEAVAKAIAAAENGMRAGHWFECPNGHPFFIGECGGAVEDAVCSCGAKIGGTGHRRVQGTTPSSIGGGFDAYERDYLRNPAPNAGDW</sequence>
<dbReference type="GO" id="GO:0005694">
    <property type="term" value="C:chromosome"/>
    <property type="evidence" value="ECO:0007669"/>
    <property type="project" value="UniProtKB-ARBA"/>
</dbReference>
<dbReference type="SMART" id="SM00438">
    <property type="entry name" value="ZnF_NFX"/>
    <property type="match status" value="7"/>
</dbReference>
<keyword evidence="3" id="KW-0479">Metal-binding</keyword>
<evidence type="ECO:0000256" key="13">
    <source>
        <dbReference type="SAM" id="MobiDB-lite"/>
    </source>
</evidence>
<keyword evidence="7" id="KW-0378">Hydrolase</keyword>
<dbReference type="CDD" id="cd06008">
    <property type="entry name" value="NF-X1-zinc-finger"/>
    <property type="match status" value="1"/>
</dbReference>
<gene>
    <name evidence="15" type="ORF">GSOID_T00025232001</name>
</gene>
<evidence type="ECO:0000256" key="10">
    <source>
        <dbReference type="ARBA" id="ARBA00022840"/>
    </source>
</evidence>
<comment type="subcellular location">
    <subcellularLocation>
        <location evidence="1">Cytoplasm</location>
    </subcellularLocation>
</comment>
<dbReference type="Pfam" id="PF13087">
    <property type="entry name" value="AAA_12"/>
    <property type="match status" value="1"/>
</dbReference>
<dbReference type="PANTHER" id="PTHR10887:SF341">
    <property type="entry name" value="NFX1-TYPE ZINC FINGER-CONTAINING PROTEIN 1"/>
    <property type="match status" value="1"/>
</dbReference>
<proteinExistence type="predicted"/>
<dbReference type="InterPro" id="IPR057373">
    <property type="entry name" value="ZNFX1"/>
</dbReference>
<evidence type="ECO:0000256" key="1">
    <source>
        <dbReference type="ARBA" id="ARBA00004496"/>
    </source>
</evidence>
<evidence type="ECO:0000256" key="3">
    <source>
        <dbReference type="ARBA" id="ARBA00022723"/>
    </source>
</evidence>
<dbReference type="PROSITE" id="PS51981">
    <property type="entry name" value="ZF_RZ"/>
    <property type="match status" value="1"/>
</dbReference>
<evidence type="ECO:0000256" key="4">
    <source>
        <dbReference type="ARBA" id="ARBA00022737"/>
    </source>
</evidence>
<evidence type="ECO:0000256" key="6">
    <source>
        <dbReference type="ARBA" id="ARBA00022771"/>
    </source>
</evidence>
<dbReference type="GO" id="GO:0005737">
    <property type="term" value="C:cytoplasm"/>
    <property type="evidence" value="ECO:0007669"/>
    <property type="project" value="UniProtKB-SubCell"/>
</dbReference>
<keyword evidence="9" id="KW-0862">Zinc</keyword>
<organism evidence="15">
    <name type="scientific">Oikopleura dioica</name>
    <name type="common">Tunicate</name>
    <dbReference type="NCBI Taxonomy" id="34765"/>
    <lineage>
        <taxon>Eukaryota</taxon>
        <taxon>Metazoa</taxon>
        <taxon>Chordata</taxon>
        <taxon>Tunicata</taxon>
        <taxon>Appendicularia</taxon>
        <taxon>Copelata</taxon>
        <taxon>Oikopleuridae</taxon>
        <taxon>Oikopleura</taxon>
    </lineage>
</organism>
<feature type="region of interest" description="Disordered" evidence="13">
    <location>
        <begin position="588"/>
        <end position="608"/>
    </location>
</feature>
<accession>E4Y6T3</accession>
<keyword evidence="4" id="KW-0677">Repeat</keyword>
<dbReference type="GO" id="GO:0008270">
    <property type="term" value="F:zinc ion binding"/>
    <property type="evidence" value="ECO:0007669"/>
    <property type="project" value="UniProtKB-KW"/>
</dbReference>
<keyword evidence="11" id="KW-0391">Immunity</keyword>
<keyword evidence="5" id="KW-0547">Nucleotide-binding</keyword>
<reference evidence="15" key="1">
    <citation type="journal article" date="2010" name="Science">
        <title>Plasticity of animal genome architecture unmasked by rapid evolution of a pelagic tunicate.</title>
        <authorList>
            <person name="Denoeud F."/>
            <person name="Henriet S."/>
            <person name="Mungpakdee S."/>
            <person name="Aury J.M."/>
            <person name="Da Silva C."/>
            <person name="Brinkmann H."/>
            <person name="Mikhaleva J."/>
            <person name="Olsen L.C."/>
            <person name="Jubin C."/>
            <person name="Canestro C."/>
            <person name="Bouquet J.M."/>
            <person name="Danks G."/>
            <person name="Poulain J."/>
            <person name="Campsteijn C."/>
            <person name="Adamski M."/>
            <person name="Cross I."/>
            <person name="Yadetie F."/>
            <person name="Muffato M."/>
            <person name="Louis A."/>
            <person name="Butcher S."/>
            <person name="Tsagkogeorga G."/>
            <person name="Konrad A."/>
            <person name="Singh S."/>
            <person name="Jensen M.F."/>
            <person name="Cong E.H."/>
            <person name="Eikeseth-Otteraa H."/>
            <person name="Noel B."/>
            <person name="Anthouard V."/>
            <person name="Porcel B.M."/>
            <person name="Kachouri-Lafond R."/>
            <person name="Nishino A."/>
            <person name="Ugolini M."/>
            <person name="Chourrout P."/>
            <person name="Nishida H."/>
            <person name="Aasland R."/>
            <person name="Huzurbazar S."/>
            <person name="Westhof E."/>
            <person name="Delsuc F."/>
            <person name="Lehrach H."/>
            <person name="Reinhardt R."/>
            <person name="Weissenbach J."/>
            <person name="Roy S.W."/>
            <person name="Artiguenave F."/>
            <person name="Postlethwait J.H."/>
            <person name="Manak J.R."/>
            <person name="Thompson E.M."/>
            <person name="Jaillon O."/>
            <person name="Du Pasquier L."/>
            <person name="Boudinot P."/>
            <person name="Liberles D.A."/>
            <person name="Volff J.N."/>
            <person name="Philippe H."/>
            <person name="Lenhard B."/>
            <person name="Roest Crollius H."/>
            <person name="Wincker P."/>
            <person name="Chourrout D."/>
        </authorList>
    </citation>
    <scope>NUCLEOTIDE SEQUENCE [LARGE SCALE GENOMIC DNA]</scope>
</reference>
<keyword evidence="12" id="KW-0175">Coiled coil</keyword>
<dbReference type="GO" id="GO:0002376">
    <property type="term" value="P:immune system process"/>
    <property type="evidence" value="ECO:0007669"/>
    <property type="project" value="UniProtKB-KW"/>
</dbReference>
<dbReference type="GO" id="GO:0004386">
    <property type="term" value="F:helicase activity"/>
    <property type="evidence" value="ECO:0007669"/>
    <property type="project" value="UniProtKB-KW"/>
</dbReference>
<dbReference type="GO" id="GO:0016787">
    <property type="term" value="F:hydrolase activity"/>
    <property type="evidence" value="ECO:0007669"/>
    <property type="project" value="UniProtKB-KW"/>
</dbReference>
<evidence type="ECO:0000256" key="5">
    <source>
        <dbReference type="ARBA" id="ARBA00022741"/>
    </source>
</evidence>
<dbReference type="EMBL" id="FN654299">
    <property type="protein sequence ID" value="CBY31333.1"/>
    <property type="molecule type" value="Genomic_DNA"/>
</dbReference>
<dbReference type="InterPro" id="IPR041677">
    <property type="entry name" value="DNA2/NAM7_AAA_11"/>
</dbReference>
<feature type="compositionally biased region" description="Basic and acidic residues" evidence="13">
    <location>
        <begin position="597"/>
        <end position="608"/>
    </location>
</feature>
<feature type="coiled-coil region" evidence="12">
    <location>
        <begin position="1746"/>
        <end position="1773"/>
    </location>
</feature>
<keyword evidence="2" id="KW-0963">Cytoplasm</keyword>
<dbReference type="InterPro" id="IPR046439">
    <property type="entry name" value="ZF_RZ_dom"/>
</dbReference>
<dbReference type="PANTHER" id="PTHR10887">
    <property type="entry name" value="DNA2/NAM7 HELICASE FAMILY"/>
    <property type="match status" value="1"/>
</dbReference>
<dbReference type="InterPro" id="IPR000967">
    <property type="entry name" value="Znf_NFX1"/>
</dbReference>
<evidence type="ECO:0000256" key="12">
    <source>
        <dbReference type="SAM" id="Coils"/>
    </source>
</evidence>
<dbReference type="Gene3D" id="3.40.50.300">
    <property type="entry name" value="P-loop containing nucleotide triphosphate hydrolases"/>
    <property type="match status" value="3"/>
</dbReference>
<dbReference type="CDD" id="cd18808">
    <property type="entry name" value="SF1_C_Upf1"/>
    <property type="match status" value="1"/>
</dbReference>
<evidence type="ECO:0000313" key="15">
    <source>
        <dbReference type="EMBL" id="CBY31333.1"/>
    </source>
</evidence>